<dbReference type="PANTHER" id="PTHR32046">
    <property type="entry name" value="G DOMAIN-CONTAINING PROTEIN"/>
    <property type="match status" value="1"/>
</dbReference>
<protein>
    <recommendedName>
        <fullName evidence="5">G domain-containing protein</fullName>
    </recommendedName>
</protein>
<gene>
    <name evidence="1" type="ORF">EDS130_LOCUS36533</name>
    <name evidence="2" type="ORF">XAT740_LOCUS35810</name>
</gene>
<reference evidence="1" key="1">
    <citation type="submission" date="2021-02" db="EMBL/GenBank/DDBJ databases">
        <authorList>
            <person name="Nowell W R."/>
        </authorList>
    </citation>
    <scope>NUCLEOTIDE SEQUENCE</scope>
</reference>
<dbReference type="EMBL" id="CAJNOJ010000341">
    <property type="protein sequence ID" value="CAF1408393.1"/>
    <property type="molecule type" value="Genomic_DNA"/>
</dbReference>
<comment type="caution">
    <text evidence="1">The sequence shown here is derived from an EMBL/GenBank/DDBJ whole genome shotgun (WGS) entry which is preliminary data.</text>
</comment>
<proteinExistence type="predicted"/>
<dbReference type="Proteomes" id="UP000663852">
    <property type="component" value="Unassembled WGS sequence"/>
</dbReference>
<accession>A0A815LLI7</accession>
<evidence type="ECO:0000313" key="3">
    <source>
        <dbReference type="Proteomes" id="UP000663828"/>
    </source>
</evidence>
<evidence type="ECO:0000313" key="1">
    <source>
        <dbReference type="EMBL" id="CAF1408393.1"/>
    </source>
</evidence>
<dbReference type="PANTHER" id="PTHR32046:SF11">
    <property type="entry name" value="IMMUNE-ASSOCIATED NUCLEOTIDE-BINDING PROTEIN 10-LIKE"/>
    <property type="match status" value="1"/>
</dbReference>
<sequence length="334" mass="38695">MFKIEELYAVEDERCCDQSKDINILLLGRAGTEKSTFINGLLNYICNDTLTQAVQDELQVAIPSTFSYTDDDAKIRVQVTISSSFLTMSDRYFSSRTAQHQAEYHVEVPFSTTNTLQVMNKVGEYAKLMSYVATRPLRVIRDTLTLNEAEQLIRKLTRPIAETAKLIEYNIQLARQHRENVRRNPDEARQDVRQNDLLSWITRESLNISLNVANDAFSMALFQATIRDSRMSECDVMHYEAGLYLKCGSSWKKHQHITYEYQTTVTRLQGKFTLEEIGRRINDLRNEKLAKSLHANAILPLNDEIIEYLKHFIREEQMKRNHPVVQGLAEMMES</sequence>
<dbReference type="AlphaFoldDB" id="A0A815LLI7"/>
<dbReference type="Proteomes" id="UP000663828">
    <property type="component" value="Unassembled WGS sequence"/>
</dbReference>
<evidence type="ECO:0000313" key="2">
    <source>
        <dbReference type="EMBL" id="CAF1431650.1"/>
    </source>
</evidence>
<organism evidence="1 4">
    <name type="scientific">Adineta ricciae</name>
    <name type="common">Rotifer</name>
    <dbReference type="NCBI Taxonomy" id="249248"/>
    <lineage>
        <taxon>Eukaryota</taxon>
        <taxon>Metazoa</taxon>
        <taxon>Spiralia</taxon>
        <taxon>Gnathifera</taxon>
        <taxon>Rotifera</taxon>
        <taxon>Eurotatoria</taxon>
        <taxon>Bdelloidea</taxon>
        <taxon>Adinetida</taxon>
        <taxon>Adinetidae</taxon>
        <taxon>Adineta</taxon>
    </lineage>
</organism>
<evidence type="ECO:0008006" key="5">
    <source>
        <dbReference type="Google" id="ProtNLM"/>
    </source>
</evidence>
<name>A0A815LLI7_ADIRI</name>
<keyword evidence="3" id="KW-1185">Reference proteome</keyword>
<dbReference type="OrthoDB" id="2386367at2759"/>
<evidence type="ECO:0000313" key="4">
    <source>
        <dbReference type="Proteomes" id="UP000663852"/>
    </source>
</evidence>
<dbReference type="EMBL" id="CAJNOR010003621">
    <property type="protein sequence ID" value="CAF1431650.1"/>
    <property type="molecule type" value="Genomic_DNA"/>
</dbReference>